<keyword evidence="2" id="KW-1185">Reference proteome</keyword>
<evidence type="ECO:0000313" key="1">
    <source>
        <dbReference type="EMBL" id="CAH3190022.1"/>
    </source>
</evidence>
<comment type="caution">
    <text evidence="1">The sequence shown here is derived from an EMBL/GenBank/DDBJ whole genome shotgun (WGS) entry which is preliminary data.</text>
</comment>
<protein>
    <submittedName>
        <fullName evidence="1">Uncharacterized protein</fullName>
    </submittedName>
</protein>
<sequence>MKEKIRKEYNRRVRLILRTELNGRNKIEAINSLAVPVVQYSIGIIDWKISELKTIDTKTRKLLNMHKMLHPRADVERLYIPRKDGGRGLIDVETVGRSREGVGHEVLSLVQETAFRLFKMCLCIKDRFFLESFPKFKREVTMPEIENRVDKSASENAKALKHVFKSKMKSMKE</sequence>
<proteinExistence type="predicted"/>
<accession>A0ABN8SE90</accession>
<gene>
    <name evidence="1" type="ORF">PLOB_00045335</name>
</gene>
<dbReference type="EMBL" id="CALNXK010000798">
    <property type="protein sequence ID" value="CAH3190022.1"/>
    <property type="molecule type" value="Genomic_DNA"/>
</dbReference>
<evidence type="ECO:0000313" key="2">
    <source>
        <dbReference type="Proteomes" id="UP001159405"/>
    </source>
</evidence>
<organism evidence="1 2">
    <name type="scientific">Porites lobata</name>
    <dbReference type="NCBI Taxonomy" id="104759"/>
    <lineage>
        <taxon>Eukaryota</taxon>
        <taxon>Metazoa</taxon>
        <taxon>Cnidaria</taxon>
        <taxon>Anthozoa</taxon>
        <taxon>Hexacorallia</taxon>
        <taxon>Scleractinia</taxon>
        <taxon>Fungiina</taxon>
        <taxon>Poritidae</taxon>
        <taxon>Porites</taxon>
    </lineage>
</organism>
<name>A0ABN8SE90_9CNID</name>
<reference evidence="1 2" key="1">
    <citation type="submission" date="2022-05" db="EMBL/GenBank/DDBJ databases">
        <authorList>
            <consortium name="Genoscope - CEA"/>
            <person name="William W."/>
        </authorList>
    </citation>
    <scope>NUCLEOTIDE SEQUENCE [LARGE SCALE GENOMIC DNA]</scope>
</reference>
<dbReference type="PANTHER" id="PTHR35450:SF2">
    <property type="entry name" value="REVERSE TRANSCRIPTASE DOMAIN-CONTAINING PROTEIN"/>
    <property type="match status" value="1"/>
</dbReference>
<dbReference type="Proteomes" id="UP001159405">
    <property type="component" value="Unassembled WGS sequence"/>
</dbReference>
<dbReference type="PANTHER" id="PTHR35450">
    <property type="entry name" value="REVERSE TRANSCRIPTASE DOMAIN-CONTAINING PROTEIN"/>
    <property type="match status" value="1"/>
</dbReference>